<feature type="compositionally biased region" description="Basic and acidic residues" evidence="1">
    <location>
        <begin position="176"/>
        <end position="191"/>
    </location>
</feature>
<accession>A0A0N4YF92</accession>
<evidence type="ECO:0000313" key="4">
    <source>
        <dbReference type="Proteomes" id="UP000271162"/>
    </source>
</evidence>
<feature type="compositionally biased region" description="Polar residues" evidence="1">
    <location>
        <begin position="166"/>
        <end position="175"/>
    </location>
</feature>
<evidence type="ECO:0000256" key="1">
    <source>
        <dbReference type="SAM" id="MobiDB-lite"/>
    </source>
</evidence>
<dbReference type="EMBL" id="UYSL01021729">
    <property type="protein sequence ID" value="VDL79009.1"/>
    <property type="molecule type" value="Genomic_DNA"/>
</dbReference>
<reference evidence="5" key="1">
    <citation type="submission" date="2017-02" db="UniProtKB">
        <authorList>
            <consortium name="WormBaseParasite"/>
        </authorList>
    </citation>
    <scope>IDENTIFICATION</scope>
</reference>
<protein>
    <submittedName>
        <fullName evidence="5">Secreted protein</fullName>
    </submittedName>
</protein>
<keyword evidence="4" id="KW-1185">Reference proteome</keyword>
<proteinExistence type="predicted"/>
<feature type="compositionally biased region" description="Basic and acidic residues" evidence="1">
    <location>
        <begin position="35"/>
        <end position="50"/>
    </location>
</feature>
<name>A0A0N4YF92_NIPBR</name>
<dbReference type="WBParaSite" id="NBR_0001541401-mRNA-1">
    <property type="protein sequence ID" value="NBR_0001541401-mRNA-1"/>
    <property type="gene ID" value="NBR_0001541401"/>
</dbReference>
<feature type="signal peptide" evidence="2">
    <location>
        <begin position="1"/>
        <end position="18"/>
    </location>
</feature>
<organism evidence="5">
    <name type="scientific">Nippostrongylus brasiliensis</name>
    <name type="common">Rat hookworm</name>
    <dbReference type="NCBI Taxonomy" id="27835"/>
    <lineage>
        <taxon>Eukaryota</taxon>
        <taxon>Metazoa</taxon>
        <taxon>Ecdysozoa</taxon>
        <taxon>Nematoda</taxon>
        <taxon>Chromadorea</taxon>
        <taxon>Rhabditida</taxon>
        <taxon>Rhabditina</taxon>
        <taxon>Rhabditomorpha</taxon>
        <taxon>Strongyloidea</taxon>
        <taxon>Heligmosomidae</taxon>
        <taxon>Nippostrongylus</taxon>
    </lineage>
</organism>
<sequence length="191" mass="22137">MNKLSILAVSTAITIVTAKDYYANDNRAYGPQYENSDRGGQTEKVNDRGKPVKKAFERGFLSRRYGEFGSHKFGGWSSYAKGHEQGTYYEKEFDLDQPGRNKKQDENQYRGSEPKYTEHEYAYSEAPPQYARDHYAQRETQGNGCKKSDGNSNRDSGAPGYGKFEFTSNDQPQNDRQLKQDRYYYYRENSR</sequence>
<evidence type="ECO:0000313" key="5">
    <source>
        <dbReference type="WBParaSite" id="NBR_0001541401-mRNA-1"/>
    </source>
</evidence>
<feature type="chain" id="PRO_5043125603" evidence="2">
    <location>
        <begin position="19"/>
        <end position="191"/>
    </location>
</feature>
<evidence type="ECO:0000313" key="3">
    <source>
        <dbReference type="EMBL" id="VDL79009.1"/>
    </source>
</evidence>
<feature type="region of interest" description="Disordered" evidence="1">
    <location>
        <begin position="91"/>
        <end position="191"/>
    </location>
</feature>
<dbReference type="Proteomes" id="UP000271162">
    <property type="component" value="Unassembled WGS sequence"/>
</dbReference>
<evidence type="ECO:0000256" key="2">
    <source>
        <dbReference type="SAM" id="SignalP"/>
    </source>
</evidence>
<dbReference type="AlphaFoldDB" id="A0A0N4YF92"/>
<feature type="region of interest" description="Disordered" evidence="1">
    <location>
        <begin position="29"/>
        <end position="50"/>
    </location>
</feature>
<keyword evidence="2" id="KW-0732">Signal</keyword>
<gene>
    <name evidence="3" type="ORF">NBR_LOCUS15415</name>
</gene>
<reference evidence="3 4" key="2">
    <citation type="submission" date="2018-11" db="EMBL/GenBank/DDBJ databases">
        <authorList>
            <consortium name="Pathogen Informatics"/>
        </authorList>
    </citation>
    <scope>NUCLEOTIDE SEQUENCE [LARGE SCALE GENOMIC DNA]</scope>
</reference>
<feature type="compositionally biased region" description="Basic and acidic residues" evidence="1">
    <location>
        <begin position="91"/>
        <end position="122"/>
    </location>
</feature>